<protein>
    <submittedName>
        <fullName evidence="2">Glycosyltransferase</fullName>
    </submittedName>
</protein>
<dbReference type="PANTHER" id="PTHR12526">
    <property type="entry name" value="GLYCOSYLTRANSFERASE"/>
    <property type="match status" value="1"/>
</dbReference>
<dbReference type="Gene3D" id="3.40.50.2000">
    <property type="entry name" value="Glycogen Phosphorylase B"/>
    <property type="match status" value="2"/>
</dbReference>
<feature type="domain" description="Glycosyl transferase family 1" evidence="1">
    <location>
        <begin position="37"/>
        <end position="185"/>
    </location>
</feature>
<proteinExistence type="predicted"/>
<dbReference type="Pfam" id="PF00534">
    <property type="entry name" value="Glycos_transf_1"/>
    <property type="match status" value="1"/>
</dbReference>
<accession>A0A931SAV3</accession>
<dbReference type="AlphaFoldDB" id="A0A931SAV3"/>
<dbReference type="InterPro" id="IPR001296">
    <property type="entry name" value="Glyco_trans_1"/>
</dbReference>
<gene>
    <name evidence="2" type="ORF">HYT40_00375</name>
</gene>
<reference evidence="2" key="1">
    <citation type="submission" date="2020-07" db="EMBL/GenBank/DDBJ databases">
        <title>Huge and variable diversity of episymbiotic CPR bacteria and DPANN archaea in groundwater ecosystems.</title>
        <authorList>
            <person name="He C.Y."/>
            <person name="Keren R."/>
            <person name="Whittaker M."/>
            <person name="Farag I.F."/>
            <person name="Doudna J."/>
            <person name="Cate J.H.D."/>
            <person name="Banfield J.F."/>
        </authorList>
    </citation>
    <scope>NUCLEOTIDE SEQUENCE</scope>
    <source>
        <strain evidence="2">NC_groundwater_193_Ag_S-0.1um_51_7</strain>
    </source>
</reference>
<dbReference type="Proteomes" id="UP000724148">
    <property type="component" value="Unassembled WGS sequence"/>
</dbReference>
<sequence length="210" mass="22890">MIPNGIGAIERILPRPEARLLLTGTIRALTGQEELSLKDPLWIGTVTELTHNKDLATLVRAFGALPGNHPLIIIGAGEEKESLVQLIRSLNLQHRVFLTGFLPDAARVLSAFDIFAMTSLKEGLPYALLEAGQARCMVVATETGGIPDIIEHNRTGLLAPPHALPAIAAALRESVVDPELRARLGALLQEKIKRDFSEQNMLENTIKLYL</sequence>
<dbReference type="SUPFAM" id="SSF53756">
    <property type="entry name" value="UDP-Glycosyltransferase/glycogen phosphorylase"/>
    <property type="match status" value="1"/>
</dbReference>
<name>A0A931SAV3_9BACT</name>
<evidence type="ECO:0000259" key="1">
    <source>
        <dbReference type="Pfam" id="PF00534"/>
    </source>
</evidence>
<evidence type="ECO:0000313" key="3">
    <source>
        <dbReference type="Proteomes" id="UP000724148"/>
    </source>
</evidence>
<organism evidence="2 3">
    <name type="scientific">Candidatus Sungiibacteriota bacterium</name>
    <dbReference type="NCBI Taxonomy" id="2750080"/>
    <lineage>
        <taxon>Bacteria</taxon>
        <taxon>Candidatus Sungiibacteriota</taxon>
    </lineage>
</organism>
<dbReference type="EMBL" id="JACOZA010000005">
    <property type="protein sequence ID" value="MBI2096603.1"/>
    <property type="molecule type" value="Genomic_DNA"/>
</dbReference>
<dbReference type="GO" id="GO:0016757">
    <property type="term" value="F:glycosyltransferase activity"/>
    <property type="evidence" value="ECO:0007669"/>
    <property type="project" value="InterPro"/>
</dbReference>
<evidence type="ECO:0000313" key="2">
    <source>
        <dbReference type="EMBL" id="MBI2096603.1"/>
    </source>
</evidence>
<comment type="caution">
    <text evidence="2">The sequence shown here is derived from an EMBL/GenBank/DDBJ whole genome shotgun (WGS) entry which is preliminary data.</text>
</comment>